<gene>
    <name evidence="1" type="ORF">DSCO28_06240</name>
</gene>
<protein>
    <submittedName>
        <fullName evidence="1">Hydrolase</fullName>
    </submittedName>
</protein>
<sequence>MHNLKTILRQYIHPMAPVPTGVEPVLDKLRPFSALFFDVYGTLLISGAGEIGIDQNPAPQETAILALLKQFGIEQPPEKLSLSLAQAIRSSHAKAREMGVDTPEVDILQIWREVLGIDNMDSLKAFALAHELIVNPIYPMPGAGELLSAVRRARIPMGIISNAQFYTPIVLEWIFEPQPGKLTFDARYCFFSYREGHAKPCGIMFERAGKMLAKMGIPPHDVLYVGNDMRNDILPAAAAGFTTALFAGDRRSLRMRTTDDRVKDLAPDLIVTDLRQLIPAIGNH</sequence>
<keyword evidence="1" id="KW-0378">Hydrolase</keyword>
<dbReference type="InterPro" id="IPR023214">
    <property type="entry name" value="HAD_sf"/>
</dbReference>
<dbReference type="SFLD" id="SFLDS00003">
    <property type="entry name" value="Haloacid_Dehalogenase"/>
    <property type="match status" value="1"/>
</dbReference>
<dbReference type="Proteomes" id="UP000425960">
    <property type="component" value="Chromosome"/>
</dbReference>
<evidence type="ECO:0000313" key="1">
    <source>
        <dbReference type="EMBL" id="BBO80058.1"/>
    </source>
</evidence>
<dbReference type="AlphaFoldDB" id="A0A5K7ZD02"/>
<dbReference type="InterPro" id="IPR036412">
    <property type="entry name" value="HAD-like_sf"/>
</dbReference>
<name>A0A5K7ZD02_9BACT</name>
<proteinExistence type="predicted"/>
<dbReference type="PANTHER" id="PTHR46191">
    <property type="match status" value="1"/>
</dbReference>
<evidence type="ECO:0000313" key="2">
    <source>
        <dbReference type="Proteomes" id="UP000425960"/>
    </source>
</evidence>
<dbReference type="RefSeq" id="WP_173179033.1">
    <property type="nucleotide sequence ID" value="NZ_AP021876.1"/>
</dbReference>
<dbReference type="Gene3D" id="3.40.50.1000">
    <property type="entry name" value="HAD superfamily/HAD-like"/>
    <property type="match status" value="1"/>
</dbReference>
<dbReference type="GO" id="GO:0016787">
    <property type="term" value="F:hydrolase activity"/>
    <property type="evidence" value="ECO:0007669"/>
    <property type="project" value="UniProtKB-KW"/>
</dbReference>
<dbReference type="SFLD" id="SFLDG01129">
    <property type="entry name" value="C1.5:_HAD__Beta-PGM__Phosphata"/>
    <property type="match status" value="1"/>
</dbReference>
<dbReference type="KEGG" id="dov:DSCO28_06240"/>
<dbReference type="InterPro" id="IPR051828">
    <property type="entry name" value="HAD-like_hydrolase_domain"/>
</dbReference>
<dbReference type="Pfam" id="PF00702">
    <property type="entry name" value="Hydrolase"/>
    <property type="match status" value="1"/>
</dbReference>
<dbReference type="EMBL" id="AP021876">
    <property type="protein sequence ID" value="BBO80058.1"/>
    <property type="molecule type" value="Genomic_DNA"/>
</dbReference>
<dbReference type="PANTHER" id="PTHR46191:SF2">
    <property type="entry name" value="HALOACID DEHALOGENASE-LIKE HYDROLASE DOMAIN-CONTAINING PROTEIN 3"/>
    <property type="match status" value="1"/>
</dbReference>
<organism evidence="1 2">
    <name type="scientific">Desulfosarcina ovata subsp. sediminis</name>
    <dbReference type="NCBI Taxonomy" id="885957"/>
    <lineage>
        <taxon>Bacteria</taxon>
        <taxon>Pseudomonadati</taxon>
        <taxon>Thermodesulfobacteriota</taxon>
        <taxon>Desulfobacteria</taxon>
        <taxon>Desulfobacterales</taxon>
        <taxon>Desulfosarcinaceae</taxon>
        <taxon>Desulfosarcina</taxon>
    </lineage>
</organism>
<reference evidence="1 2" key="1">
    <citation type="submission" date="2019-11" db="EMBL/GenBank/DDBJ databases">
        <title>Comparative genomics of hydrocarbon-degrading Desulfosarcina strains.</title>
        <authorList>
            <person name="Watanabe M."/>
            <person name="Kojima H."/>
            <person name="Fukui M."/>
        </authorList>
    </citation>
    <scope>NUCLEOTIDE SEQUENCE [LARGE SCALE GENOMIC DNA]</scope>
    <source>
        <strain evidence="1 2">28bB2T</strain>
    </source>
</reference>
<dbReference type="SUPFAM" id="SSF56784">
    <property type="entry name" value="HAD-like"/>
    <property type="match status" value="1"/>
</dbReference>
<accession>A0A5K7ZD02</accession>